<dbReference type="Gene3D" id="3.30.1490.10">
    <property type="match status" value="1"/>
</dbReference>
<comment type="function">
    <text evidence="6">One of the primary rRNA binding proteins, it binds directly to 16S rRNA central domain where it helps coordinate assembly of the platform of the 30S subunit.</text>
</comment>
<evidence type="ECO:0000256" key="6">
    <source>
        <dbReference type="HAMAP-Rule" id="MF_01302"/>
    </source>
</evidence>
<evidence type="ECO:0000313" key="8">
    <source>
        <dbReference type="EMBL" id="SDG48161.1"/>
    </source>
</evidence>
<keyword evidence="3 6" id="KW-0687">Ribonucleoprotein</keyword>
<dbReference type="GO" id="GO:1990904">
    <property type="term" value="C:ribonucleoprotein complex"/>
    <property type="evidence" value="ECO:0007669"/>
    <property type="project" value="UniProtKB-KW"/>
</dbReference>
<reference evidence="8 9" key="1">
    <citation type="submission" date="2016-10" db="EMBL/GenBank/DDBJ databases">
        <authorList>
            <person name="de Groot N.N."/>
        </authorList>
    </citation>
    <scope>NUCLEOTIDE SEQUENCE [LARGE SCALE GENOMIC DNA]</scope>
    <source>
        <strain evidence="8 9">DSM 25584</strain>
    </source>
</reference>
<dbReference type="GO" id="GO:0003735">
    <property type="term" value="F:structural constituent of ribosome"/>
    <property type="evidence" value="ECO:0007669"/>
    <property type="project" value="InterPro"/>
</dbReference>
<evidence type="ECO:0000256" key="5">
    <source>
        <dbReference type="ARBA" id="ARBA00046740"/>
    </source>
</evidence>
<dbReference type="Gene3D" id="3.30.1370.30">
    <property type="match status" value="1"/>
</dbReference>
<dbReference type="FunFam" id="3.30.1490.10:FF:000001">
    <property type="entry name" value="30S ribosomal protein S8"/>
    <property type="match status" value="1"/>
</dbReference>
<protein>
    <recommendedName>
        <fullName evidence="4 6">Small ribosomal subunit protein uS8</fullName>
    </recommendedName>
</protein>
<dbReference type="OrthoDB" id="9802617at2"/>
<dbReference type="SUPFAM" id="SSF56047">
    <property type="entry name" value="Ribosomal protein S8"/>
    <property type="match status" value="1"/>
</dbReference>
<dbReference type="EMBL" id="FNCE01000015">
    <property type="protein sequence ID" value="SDG48161.1"/>
    <property type="molecule type" value="Genomic_DNA"/>
</dbReference>
<evidence type="ECO:0000256" key="2">
    <source>
        <dbReference type="ARBA" id="ARBA00022980"/>
    </source>
</evidence>
<gene>
    <name evidence="6" type="primary">rpsH</name>
    <name evidence="8" type="ORF">SAMN05216241_11517</name>
</gene>
<dbReference type="NCBIfam" id="NF001109">
    <property type="entry name" value="PRK00136.1"/>
    <property type="match status" value="1"/>
</dbReference>
<dbReference type="RefSeq" id="WP_090021921.1">
    <property type="nucleotide sequence ID" value="NZ_FNCE01000015.1"/>
</dbReference>
<name>A0A1G7ULQ5_9PROT</name>
<dbReference type="GO" id="GO:0005840">
    <property type="term" value="C:ribosome"/>
    <property type="evidence" value="ECO:0007669"/>
    <property type="project" value="UniProtKB-KW"/>
</dbReference>
<evidence type="ECO:0000256" key="4">
    <source>
        <dbReference type="ARBA" id="ARBA00035258"/>
    </source>
</evidence>
<comment type="subunit">
    <text evidence="5 6">Part of the 30S ribosomal subunit. Contacts proteins S5 and S12.</text>
</comment>
<dbReference type="HAMAP" id="MF_01302_B">
    <property type="entry name" value="Ribosomal_uS8_B"/>
    <property type="match status" value="1"/>
</dbReference>
<evidence type="ECO:0000256" key="7">
    <source>
        <dbReference type="RuleBase" id="RU003660"/>
    </source>
</evidence>
<dbReference type="Pfam" id="PF00410">
    <property type="entry name" value="Ribosomal_S8"/>
    <property type="match status" value="1"/>
</dbReference>
<dbReference type="Proteomes" id="UP000199415">
    <property type="component" value="Unassembled WGS sequence"/>
</dbReference>
<evidence type="ECO:0000256" key="1">
    <source>
        <dbReference type="ARBA" id="ARBA00006471"/>
    </source>
</evidence>
<dbReference type="InterPro" id="IPR047863">
    <property type="entry name" value="Ribosomal_uS8_CS"/>
</dbReference>
<dbReference type="STRING" id="1082479.SAMN05216241_11517"/>
<organism evidence="8 9">
    <name type="scientific">Limimonas halophila</name>
    <dbReference type="NCBI Taxonomy" id="1082479"/>
    <lineage>
        <taxon>Bacteria</taxon>
        <taxon>Pseudomonadati</taxon>
        <taxon>Pseudomonadota</taxon>
        <taxon>Alphaproteobacteria</taxon>
        <taxon>Rhodospirillales</taxon>
        <taxon>Rhodovibrionaceae</taxon>
        <taxon>Limimonas</taxon>
    </lineage>
</organism>
<dbReference type="GO" id="GO:0005737">
    <property type="term" value="C:cytoplasm"/>
    <property type="evidence" value="ECO:0007669"/>
    <property type="project" value="UniProtKB-ARBA"/>
</dbReference>
<dbReference type="InterPro" id="IPR035987">
    <property type="entry name" value="Ribosomal_uS8_sf"/>
</dbReference>
<dbReference type="InterPro" id="IPR000630">
    <property type="entry name" value="Ribosomal_uS8"/>
</dbReference>
<sequence>MASSDPLGDLLTRIRNGHMAQKAMVKAPASRLHRNVLDVLKREGYIRNYAQEDVRKGVSEIRIELKYTDGYPAIQEIARISRPGRRVYSKIRELPRVYNGLGISILSTPRGVLSDAEARTANVGGEILARVF</sequence>
<dbReference type="PROSITE" id="PS00053">
    <property type="entry name" value="RIBOSOMAL_S8"/>
    <property type="match status" value="1"/>
</dbReference>
<keyword evidence="6" id="KW-0694">RNA-binding</keyword>
<dbReference type="AlphaFoldDB" id="A0A1G7ULQ5"/>
<comment type="similarity">
    <text evidence="1 6 7">Belongs to the universal ribosomal protein uS8 family.</text>
</comment>
<evidence type="ECO:0000313" key="9">
    <source>
        <dbReference type="Proteomes" id="UP000199415"/>
    </source>
</evidence>
<keyword evidence="2 6" id="KW-0689">Ribosomal protein</keyword>
<keyword evidence="6" id="KW-0699">rRNA-binding</keyword>
<keyword evidence="9" id="KW-1185">Reference proteome</keyword>
<accession>A0A1G7ULQ5</accession>
<evidence type="ECO:0000256" key="3">
    <source>
        <dbReference type="ARBA" id="ARBA00023274"/>
    </source>
</evidence>
<dbReference type="GO" id="GO:0019843">
    <property type="term" value="F:rRNA binding"/>
    <property type="evidence" value="ECO:0007669"/>
    <property type="project" value="UniProtKB-UniRule"/>
</dbReference>
<proteinExistence type="inferred from homology"/>
<dbReference type="GO" id="GO:0006412">
    <property type="term" value="P:translation"/>
    <property type="evidence" value="ECO:0007669"/>
    <property type="project" value="UniProtKB-UniRule"/>
</dbReference>
<dbReference type="PANTHER" id="PTHR11758">
    <property type="entry name" value="40S RIBOSOMAL PROTEIN S15A"/>
    <property type="match status" value="1"/>
</dbReference>